<dbReference type="Gene3D" id="3.30.470.160">
    <property type="entry name" value="Inositol polyphosphate kinase"/>
    <property type="match status" value="1"/>
</dbReference>
<dbReference type="GO" id="GO:0016301">
    <property type="term" value="F:kinase activity"/>
    <property type="evidence" value="ECO:0007669"/>
    <property type="project" value="UniProtKB-KW"/>
</dbReference>
<keyword evidence="4" id="KW-1185">Reference proteome</keyword>
<geneLocation type="plasmid" evidence="4">
    <name>pthaf100_a</name>
</geneLocation>
<organism evidence="3 4">
    <name type="scientific">Vibrio aquimaris</name>
    <dbReference type="NCBI Taxonomy" id="2587862"/>
    <lineage>
        <taxon>Bacteria</taxon>
        <taxon>Pseudomonadati</taxon>
        <taxon>Pseudomonadota</taxon>
        <taxon>Gammaproteobacteria</taxon>
        <taxon>Vibrionales</taxon>
        <taxon>Vibrionaceae</taxon>
        <taxon>Vibrio</taxon>
    </lineage>
</organism>
<protein>
    <submittedName>
        <fullName evidence="3">Uncharacterized protein</fullName>
    </submittedName>
</protein>
<name>A0A5P9CN70_9VIBR</name>
<dbReference type="Pfam" id="PF03770">
    <property type="entry name" value="IPK"/>
    <property type="match status" value="1"/>
</dbReference>
<proteinExistence type="predicted"/>
<dbReference type="Proteomes" id="UP000326936">
    <property type="component" value="Plasmid pTHAF100_a"/>
</dbReference>
<evidence type="ECO:0000313" key="3">
    <source>
        <dbReference type="EMBL" id="QFT27670.1"/>
    </source>
</evidence>
<dbReference type="GO" id="GO:0032958">
    <property type="term" value="P:inositol phosphate biosynthetic process"/>
    <property type="evidence" value="ECO:0007669"/>
    <property type="project" value="InterPro"/>
</dbReference>
<dbReference type="RefSeq" id="WP_152431768.1">
    <property type="nucleotide sequence ID" value="NZ_CBCSDK010000012.1"/>
</dbReference>
<dbReference type="KEGG" id="vaq:FIV01_14885"/>
<gene>
    <name evidence="3" type="ORF">FIV01_14885</name>
</gene>
<dbReference type="InterPro" id="IPR038286">
    <property type="entry name" value="IPK_sf"/>
</dbReference>
<keyword evidence="3" id="KW-0614">Plasmid</keyword>
<evidence type="ECO:0000256" key="1">
    <source>
        <dbReference type="ARBA" id="ARBA00022679"/>
    </source>
</evidence>
<accession>A0A5P9CN70</accession>
<sequence length="155" mass="17415">MEKKRKKFLGGVKKIGTLGLLKGKKTMDSFVNGEPYQVNSKPIIDLDNIYKYIEGTDTVYIASSLLLAENTQRGDESKIRLMDFAHPVKKNNPMFGEIRKGMLQGILNLRNKLLGKPMSSIILIDDGDIPKMKTRAYGKTEGLELTKKQANLIKN</sequence>
<dbReference type="AlphaFoldDB" id="A0A5P9CN70"/>
<keyword evidence="1" id="KW-0808">Transferase</keyword>
<evidence type="ECO:0000313" key="4">
    <source>
        <dbReference type="Proteomes" id="UP000326936"/>
    </source>
</evidence>
<dbReference type="EMBL" id="CP045351">
    <property type="protein sequence ID" value="QFT27670.1"/>
    <property type="molecule type" value="Genomic_DNA"/>
</dbReference>
<keyword evidence="2" id="KW-0418">Kinase</keyword>
<reference evidence="3 4" key="1">
    <citation type="submission" date="2019-10" db="EMBL/GenBank/DDBJ databases">
        <title>Complete genome sequence of Vibrio sp. strain THAF100, isolated from non-filtered water from the water column of tank 6 of a marine aquarium containing stony-coral fragments. Water maintained at 26 degree C.</title>
        <authorList>
            <person name="Ruckert C."/>
            <person name="Franco A."/>
            <person name="Kalinowski J."/>
            <person name="Glaeser S."/>
        </authorList>
    </citation>
    <scope>NUCLEOTIDE SEQUENCE [LARGE SCALE GENOMIC DNA]</scope>
    <source>
        <strain evidence="3 4">THAF100</strain>
        <plasmid evidence="4">pthaf100_a</plasmid>
    </source>
</reference>
<dbReference type="InterPro" id="IPR005522">
    <property type="entry name" value="IPK"/>
</dbReference>
<evidence type="ECO:0000256" key="2">
    <source>
        <dbReference type="ARBA" id="ARBA00022777"/>
    </source>
</evidence>
<dbReference type="SUPFAM" id="SSF56104">
    <property type="entry name" value="SAICAR synthase-like"/>
    <property type="match status" value="1"/>
</dbReference>